<dbReference type="InterPro" id="IPR000719">
    <property type="entry name" value="Prot_kinase_dom"/>
</dbReference>
<dbReference type="FunFam" id="3.80.10.10:FF:000041">
    <property type="entry name" value="LRR receptor-like serine/threonine-protein kinase ERECTA"/>
    <property type="match status" value="1"/>
</dbReference>
<sequence>MQELDLSGNYLSRSIPSNLAIILPYIVSLDLSNNNLSGSIPSTIANWRFMIVLMLDKNHLTGQIPQELSKLTRLRKFSVANNKLSGPLPILSDATFPAESYANNLGLCGDPLDACIDEDLVGVFLSGFEVGLLGFPQVPYFIFQDRLTNQTSIMPQVEAKKMDWVLRYKIAVGIARGLSLLHNNNVLRVAHLKITSKCILLDDKFEPKISNFGNSIILMNTSGIPSSDCNFVVPHANPSPYKEDVYSFGMLLLELITGMRNNPLTDYRCGLDVCVIDEYLMGQGFDEEIYKTHKIAESCIRDEATTMLQVYQAMQAIEISRNEITVDVEDNEGDF</sequence>
<dbReference type="PANTHER" id="PTHR48006:SF88">
    <property type="entry name" value="LRR RECEPTOR-LIKE KINASE FAMILY PROTEIN"/>
    <property type="match status" value="1"/>
</dbReference>
<dbReference type="Pfam" id="PF07714">
    <property type="entry name" value="PK_Tyr_Ser-Thr"/>
    <property type="match status" value="1"/>
</dbReference>
<accession>A0A2U1NR84</accession>
<dbReference type="Gene3D" id="3.80.10.10">
    <property type="entry name" value="Ribonuclease Inhibitor"/>
    <property type="match status" value="1"/>
</dbReference>
<keyword evidence="11" id="KW-1185">Reference proteome</keyword>
<dbReference type="InterPro" id="IPR011009">
    <property type="entry name" value="Kinase-like_dom_sf"/>
</dbReference>
<dbReference type="GO" id="GO:0004672">
    <property type="term" value="F:protein kinase activity"/>
    <property type="evidence" value="ECO:0007669"/>
    <property type="project" value="InterPro"/>
</dbReference>
<keyword evidence="2" id="KW-0433">Leucine-rich repeat</keyword>
<evidence type="ECO:0000259" key="9">
    <source>
        <dbReference type="PROSITE" id="PS50011"/>
    </source>
</evidence>
<evidence type="ECO:0000256" key="2">
    <source>
        <dbReference type="ARBA" id="ARBA00022614"/>
    </source>
</evidence>
<dbReference type="OrthoDB" id="1890790at2759"/>
<keyword evidence="4" id="KW-0732">Signal</keyword>
<dbReference type="SUPFAM" id="SSF56112">
    <property type="entry name" value="Protein kinase-like (PK-like)"/>
    <property type="match status" value="1"/>
</dbReference>
<comment type="caution">
    <text evidence="10">The sequence shown here is derived from an EMBL/GenBank/DDBJ whole genome shotgun (WGS) entry which is preliminary data.</text>
</comment>
<keyword evidence="10" id="KW-0808">Transferase</keyword>
<dbReference type="Proteomes" id="UP000245207">
    <property type="component" value="Unassembled WGS sequence"/>
</dbReference>
<dbReference type="SUPFAM" id="SSF52058">
    <property type="entry name" value="L domain-like"/>
    <property type="match status" value="1"/>
</dbReference>
<organism evidence="10 11">
    <name type="scientific">Artemisia annua</name>
    <name type="common">Sweet wormwood</name>
    <dbReference type="NCBI Taxonomy" id="35608"/>
    <lineage>
        <taxon>Eukaryota</taxon>
        <taxon>Viridiplantae</taxon>
        <taxon>Streptophyta</taxon>
        <taxon>Embryophyta</taxon>
        <taxon>Tracheophyta</taxon>
        <taxon>Spermatophyta</taxon>
        <taxon>Magnoliopsida</taxon>
        <taxon>eudicotyledons</taxon>
        <taxon>Gunneridae</taxon>
        <taxon>Pentapetalae</taxon>
        <taxon>asterids</taxon>
        <taxon>campanulids</taxon>
        <taxon>Asterales</taxon>
        <taxon>Asteraceae</taxon>
        <taxon>Asteroideae</taxon>
        <taxon>Anthemideae</taxon>
        <taxon>Artemisiinae</taxon>
        <taxon>Artemisia</taxon>
    </lineage>
</organism>
<feature type="domain" description="Protein kinase" evidence="9">
    <location>
        <begin position="38"/>
        <end position="335"/>
    </location>
</feature>
<dbReference type="EMBL" id="PKPP01002323">
    <property type="protein sequence ID" value="PWA76014.1"/>
    <property type="molecule type" value="Genomic_DNA"/>
</dbReference>
<keyword evidence="6" id="KW-1133">Transmembrane helix</keyword>
<dbReference type="PANTHER" id="PTHR48006">
    <property type="entry name" value="LEUCINE-RICH REPEAT-CONTAINING PROTEIN DDB_G0281931-RELATED"/>
    <property type="match status" value="1"/>
</dbReference>
<evidence type="ECO:0000313" key="10">
    <source>
        <dbReference type="EMBL" id="PWA76014.1"/>
    </source>
</evidence>
<evidence type="ECO:0000256" key="7">
    <source>
        <dbReference type="ARBA" id="ARBA00023136"/>
    </source>
</evidence>
<evidence type="ECO:0000256" key="6">
    <source>
        <dbReference type="ARBA" id="ARBA00022989"/>
    </source>
</evidence>
<dbReference type="Pfam" id="PF00560">
    <property type="entry name" value="LRR_1"/>
    <property type="match status" value="2"/>
</dbReference>
<comment type="subcellular location">
    <subcellularLocation>
        <location evidence="1">Membrane</location>
        <topology evidence="1">Single-pass type I membrane protein</topology>
    </subcellularLocation>
</comment>
<evidence type="ECO:0000256" key="1">
    <source>
        <dbReference type="ARBA" id="ARBA00004479"/>
    </source>
</evidence>
<dbReference type="AlphaFoldDB" id="A0A2U1NR84"/>
<keyword evidence="3" id="KW-0812">Transmembrane</keyword>
<gene>
    <name evidence="10" type="ORF">CTI12_AA237660</name>
</gene>
<dbReference type="PROSITE" id="PS50011">
    <property type="entry name" value="PROTEIN_KINASE_DOM"/>
    <property type="match status" value="1"/>
</dbReference>
<evidence type="ECO:0000256" key="3">
    <source>
        <dbReference type="ARBA" id="ARBA00022692"/>
    </source>
</evidence>
<dbReference type="STRING" id="35608.A0A2U1NR84"/>
<keyword evidence="7" id="KW-0472">Membrane</keyword>
<dbReference type="GO" id="GO:0005524">
    <property type="term" value="F:ATP binding"/>
    <property type="evidence" value="ECO:0007669"/>
    <property type="project" value="InterPro"/>
</dbReference>
<keyword evidence="5" id="KW-0677">Repeat</keyword>
<evidence type="ECO:0000313" key="11">
    <source>
        <dbReference type="Proteomes" id="UP000245207"/>
    </source>
</evidence>
<dbReference type="InterPro" id="IPR051824">
    <property type="entry name" value="LRR_Rcpt-Like_S/T_Kinase"/>
</dbReference>
<dbReference type="InterPro" id="IPR001611">
    <property type="entry name" value="Leu-rich_rpt"/>
</dbReference>
<evidence type="ECO:0000256" key="5">
    <source>
        <dbReference type="ARBA" id="ARBA00022737"/>
    </source>
</evidence>
<keyword evidence="8" id="KW-0325">Glycoprotein</keyword>
<dbReference type="Gene3D" id="1.10.510.10">
    <property type="entry name" value="Transferase(Phosphotransferase) domain 1"/>
    <property type="match status" value="1"/>
</dbReference>
<evidence type="ECO:0000256" key="8">
    <source>
        <dbReference type="ARBA" id="ARBA00023180"/>
    </source>
</evidence>
<dbReference type="GO" id="GO:0016020">
    <property type="term" value="C:membrane"/>
    <property type="evidence" value="ECO:0007669"/>
    <property type="project" value="UniProtKB-SubCell"/>
</dbReference>
<reference evidence="10 11" key="1">
    <citation type="journal article" date="2018" name="Mol. Plant">
        <title>The genome of Artemisia annua provides insight into the evolution of Asteraceae family and artemisinin biosynthesis.</title>
        <authorList>
            <person name="Shen Q."/>
            <person name="Zhang L."/>
            <person name="Liao Z."/>
            <person name="Wang S."/>
            <person name="Yan T."/>
            <person name="Shi P."/>
            <person name="Liu M."/>
            <person name="Fu X."/>
            <person name="Pan Q."/>
            <person name="Wang Y."/>
            <person name="Lv Z."/>
            <person name="Lu X."/>
            <person name="Zhang F."/>
            <person name="Jiang W."/>
            <person name="Ma Y."/>
            <person name="Chen M."/>
            <person name="Hao X."/>
            <person name="Li L."/>
            <person name="Tang Y."/>
            <person name="Lv G."/>
            <person name="Zhou Y."/>
            <person name="Sun X."/>
            <person name="Brodelius P.E."/>
            <person name="Rose J.K.C."/>
            <person name="Tang K."/>
        </authorList>
    </citation>
    <scope>NUCLEOTIDE SEQUENCE [LARGE SCALE GENOMIC DNA]</scope>
    <source>
        <strain evidence="11">cv. Huhao1</strain>
        <tissue evidence="10">Leaf</tissue>
    </source>
</reference>
<proteinExistence type="predicted"/>
<dbReference type="InterPro" id="IPR032675">
    <property type="entry name" value="LRR_dom_sf"/>
</dbReference>
<keyword evidence="10" id="KW-0418">Kinase</keyword>
<dbReference type="InterPro" id="IPR001245">
    <property type="entry name" value="Ser-Thr/Tyr_kinase_cat_dom"/>
</dbReference>
<name>A0A2U1NR84_ARTAN</name>
<protein>
    <submittedName>
        <fullName evidence="10">Protein kinase-like domain-containing protein</fullName>
    </submittedName>
</protein>
<evidence type="ECO:0000256" key="4">
    <source>
        <dbReference type="ARBA" id="ARBA00022729"/>
    </source>
</evidence>